<sequence>MQDRAIDQEMNYLVSYNQLDILSLDRLIQDYISKMVIEI</sequence>
<protein>
    <submittedName>
        <fullName evidence="1">Uncharacterized protein</fullName>
    </submittedName>
</protein>
<accession>A0A8S5UCN2</accession>
<proteinExistence type="predicted"/>
<organism evidence="1">
    <name type="scientific">Siphoviridae sp. ctgN495</name>
    <dbReference type="NCBI Taxonomy" id="2825608"/>
    <lineage>
        <taxon>Viruses</taxon>
        <taxon>Duplodnaviria</taxon>
        <taxon>Heunggongvirae</taxon>
        <taxon>Uroviricota</taxon>
        <taxon>Caudoviricetes</taxon>
    </lineage>
</organism>
<name>A0A8S5UCN2_9CAUD</name>
<evidence type="ECO:0000313" key="1">
    <source>
        <dbReference type="EMBL" id="DAF92237.1"/>
    </source>
</evidence>
<reference evidence="1" key="1">
    <citation type="journal article" date="2021" name="Proc. Natl. Acad. Sci. U.S.A.">
        <title>A Catalog of Tens of Thousands of Viruses from Human Metagenomes Reveals Hidden Associations with Chronic Diseases.</title>
        <authorList>
            <person name="Tisza M.J."/>
            <person name="Buck C.B."/>
        </authorList>
    </citation>
    <scope>NUCLEOTIDE SEQUENCE</scope>
    <source>
        <strain evidence="1">CtgN495</strain>
    </source>
</reference>
<dbReference type="EMBL" id="BK016063">
    <property type="protein sequence ID" value="DAF92237.1"/>
    <property type="molecule type" value="Genomic_DNA"/>
</dbReference>